<feature type="region of interest" description="Disordered" evidence="1">
    <location>
        <begin position="277"/>
        <end position="345"/>
    </location>
</feature>
<dbReference type="Pfam" id="PF10545">
    <property type="entry name" value="MADF_DNA_bdg"/>
    <property type="match status" value="1"/>
</dbReference>
<feature type="domain" description="MADF" evidence="2">
    <location>
        <begin position="11"/>
        <end position="104"/>
    </location>
</feature>
<comment type="caution">
    <text evidence="3">The sequence shown here is derived from an EMBL/GenBank/DDBJ whole genome shotgun (WGS) entry which is preliminary data.</text>
</comment>
<dbReference type="GO" id="GO:0006357">
    <property type="term" value="P:regulation of transcription by RNA polymerase II"/>
    <property type="evidence" value="ECO:0007669"/>
    <property type="project" value="TreeGrafter"/>
</dbReference>
<evidence type="ECO:0000313" key="4">
    <source>
        <dbReference type="Proteomes" id="UP001187531"/>
    </source>
</evidence>
<dbReference type="PANTHER" id="PTHR12243:SF69">
    <property type="entry name" value="SI:CH73-59F11.3"/>
    <property type="match status" value="1"/>
</dbReference>
<dbReference type="GO" id="GO:0005667">
    <property type="term" value="C:transcription regulator complex"/>
    <property type="evidence" value="ECO:0007669"/>
    <property type="project" value="TreeGrafter"/>
</dbReference>
<evidence type="ECO:0000313" key="3">
    <source>
        <dbReference type="EMBL" id="KAK2716424.1"/>
    </source>
</evidence>
<accession>A0AA88HYH9</accession>
<sequence>MSVKNHPKITDLICLVQEKPCIYDTAHQDYKKTKLKDLLWAEISEPLNEPEDWCRKSWSYVRGEFMKRYSARKEGRLSGGDGEEDENINWPLFRYLMFLIKYYNPRKTSGNLPDMSKEVVVVAATGESSEYSEEEPTDAFLPVYSIQERDSVERVKLSDEGKGKKLNLPVLKTLNGLKRAQREPESDDDLQEVYCTASKGFVHVQGFKGRENLPQQKGEASPGPSKGFASPIQVQGIEAIEVLHKNLQQKRSEASPVPGPSKDFVSPIQVQGLKETEALHLPQQRSEASPRASKGNTNPNVLVQEGKGADDPGGSSEQTRNKSLPEREPPVKKTKKEPVKGQSSADALIEEAIKALRSIVETPMNQNQSPNFGYCQSLAAQLNSFTPLVQARIKAKFASIVLEEMEQLEKH</sequence>
<dbReference type="Proteomes" id="UP001187531">
    <property type="component" value="Unassembled WGS sequence"/>
</dbReference>
<dbReference type="SMART" id="SM00595">
    <property type="entry name" value="MADF"/>
    <property type="match status" value="1"/>
</dbReference>
<evidence type="ECO:0000259" key="2">
    <source>
        <dbReference type="PROSITE" id="PS51029"/>
    </source>
</evidence>
<reference evidence="3" key="1">
    <citation type="submission" date="2023-07" db="EMBL/GenBank/DDBJ databases">
        <title>Chromosome-level genome assembly of Artemia franciscana.</title>
        <authorList>
            <person name="Jo E."/>
        </authorList>
    </citation>
    <scope>NUCLEOTIDE SEQUENCE</scope>
    <source>
        <tissue evidence="3">Whole body</tissue>
    </source>
</reference>
<feature type="compositionally biased region" description="Basic and acidic residues" evidence="1">
    <location>
        <begin position="319"/>
        <end position="339"/>
    </location>
</feature>
<proteinExistence type="predicted"/>
<keyword evidence="4" id="KW-1185">Reference proteome</keyword>
<dbReference type="AlphaFoldDB" id="A0AA88HYH9"/>
<dbReference type="PANTHER" id="PTHR12243">
    <property type="entry name" value="MADF DOMAIN TRANSCRIPTION FACTOR"/>
    <property type="match status" value="1"/>
</dbReference>
<dbReference type="InterPro" id="IPR039353">
    <property type="entry name" value="TF_Adf1"/>
</dbReference>
<gene>
    <name evidence="3" type="ORF">QYM36_010843</name>
</gene>
<protein>
    <recommendedName>
        <fullName evidence="2">MADF domain-containing protein</fullName>
    </recommendedName>
</protein>
<organism evidence="3 4">
    <name type="scientific">Artemia franciscana</name>
    <name type="common">Brine shrimp</name>
    <name type="synonym">Artemia sanfranciscana</name>
    <dbReference type="NCBI Taxonomy" id="6661"/>
    <lineage>
        <taxon>Eukaryota</taxon>
        <taxon>Metazoa</taxon>
        <taxon>Ecdysozoa</taxon>
        <taxon>Arthropoda</taxon>
        <taxon>Crustacea</taxon>
        <taxon>Branchiopoda</taxon>
        <taxon>Anostraca</taxon>
        <taxon>Artemiidae</taxon>
        <taxon>Artemia</taxon>
    </lineage>
</organism>
<name>A0AA88HYH9_ARTSF</name>
<dbReference type="PROSITE" id="PS51029">
    <property type="entry name" value="MADF"/>
    <property type="match status" value="1"/>
</dbReference>
<dbReference type="InterPro" id="IPR006578">
    <property type="entry name" value="MADF-dom"/>
</dbReference>
<dbReference type="EMBL" id="JAVRJZ010000012">
    <property type="protein sequence ID" value="KAK2716424.1"/>
    <property type="molecule type" value="Genomic_DNA"/>
</dbReference>
<evidence type="ECO:0000256" key="1">
    <source>
        <dbReference type="SAM" id="MobiDB-lite"/>
    </source>
</evidence>
<dbReference type="GO" id="GO:0005634">
    <property type="term" value="C:nucleus"/>
    <property type="evidence" value="ECO:0007669"/>
    <property type="project" value="TreeGrafter"/>
</dbReference>